<keyword evidence="10" id="KW-1185">Reference proteome</keyword>
<feature type="domain" description="Type II secretion system protein GspF" evidence="8">
    <location>
        <begin position="202"/>
        <end position="315"/>
    </location>
</feature>
<organism evidence="9 10">
    <name type="scientific">Brevifollis gellanilyticus</name>
    <dbReference type="NCBI Taxonomy" id="748831"/>
    <lineage>
        <taxon>Bacteria</taxon>
        <taxon>Pseudomonadati</taxon>
        <taxon>Verrucomicrobiota</taxon>
        <taxon>Verrucomicrobiia</taxon>
        <taxon>Verrucomicrobiales</taxon>
        <taxon>Verrucomicrobiaceae</taxon>
    </lineage>
</organism>
<feature type="transmembrane region" description="Helical" evidence="7">
    <location>
        <begin position="142"/>
        <end position="160"/>
    </location>
</feature>
<evidence type="ECO:0000256" key="2">
    <source>
        <dbReference type="ARBA" id="ARBA00005745"/>
    </source>
</evidence>
<evidence type="ECO:0000313" key="9">
    <source>
        <dbReference type="EMBL" id="GEP41005.1"/>
    </source>
</evidence>
<dbReference type="InterPro" id="IPR018076">
    <property type="entry name" value="T2SS_GspF_dom"/>
</dbReference>
<dbReference type="RefSeq" id="WP_146848470.1">
    <property type="nucleotide sequence ID" value="NZ_BKAG01000001.1"/>
</dbReference>
<accession>A0A512M2P0</accession>
<feature type="transmembrane region" description="Helical" evidence="7">
    <location>
        <begin position="109"/>
        <end position="130"/>
    </location>
</feature>
<proteinExistence type="inferred from homology"/>
<protein>
    <submittedName>
        <fullName evidence="9">Type II secretion system protein F</fullName>
    </submittedName>
</protein>
<name>A0A512M2P0_9BACT</name>
<dbReference type="Gene3D" id="1.20.81.30">
    <property type="entry name" value="Type II secretion system (T2SS), domain F"/>
    <property type="match status" value="2"/>
</dbReference>
<reference evidence="9 10" key="1">
    <citation type="submission" date="2019-07" db="EMBL/GenBank/DDBJ databases">
        <title>Whole genome shotgun sequence of Brevifollis gellanilyticus NBRC 108608.</title>
        <authorList>
            <person name="Hosoyama A."/>
            <person name="Uohara A."/>
            <person name="Ohji S."/>
            <person name="Ichikawa N."/>
        </authorList>
    </citation>
    <scope>NUCLEOTIDE SEQUENCE [LARGE SCALE GENOMIC DNA]</scope>
    <source>
        <strain evidence="9 10">NBRC 108608</strain>
    </source>
</reference>
<dbReference type="GO" id="GO:0005886">
    <property type="term" value="C:plasma membrane"/>
    <property type="evidence" value="ECO:0007669"/>
    <property type="project" value="UniProtKB-SubCell"/>
</dbReference>
<evidence type="ECO:0000256" key="3">
    <source>
        <dbReference type="ARBA" id="ARBA00022475"/>
    </source>
</evidence>
<feature type="domain" description="Type II secretion system protein GspF" evidence="8">
    <location>
        <begin position="10"/>
        <end position="124"/>
    </location>
</feature>
<evidence type="ECO:0000256" key="7">
    <source>
        <dbReference type="SAM" id="Phobius"/>
    </source>
</evidence>
<evidence type="ECO:0000256" key="5">
    <source>
        <dbReference type="ARBA" id="ARBA00022989"/>
    </source>
</evidence>
<dbReference type="PANTHER" id="PTHR30012:SF0">
    <property type="entry name" value="TYPE II SECRETION SYSTEM PROTEIN F-RELATED"/>
    <property type="match status" value="1"/>
</dbReference>
<evidence type="ECO:0000313" key="10">
    <source>
        <dbReference type="Proteomes" id="UP000321577"/>
    </source>
</evidence>
<gene>
    <name evidence="9" type="primary">pilC_1</name>
    <name evidence="9" type="ORF">BGE01nite_02960</name>
</gene>
<comment type="subcellular location">
    <subcellularLocation>
        <location evidence="1">Cell membrane</location>
        <topology evidence="1">Multi-pass membrane protein</topology>
    </subcellularLocation>
</comment>
<comment type="caution">
    <text evidence="9">The sequence shown here is derived from an EMBL/GenBank/DDBJ whole genome shotgun (WGS) entry which is preliminary data.</text>
</comment>
<feature type="transmembrane region" description="Helical" evidence="7">
    <location>
        <begin position="298"/>
        <end position="319"/>
    </location>
</feature>
<evidence type="ECO:0000256" key="1">
    <source>
        <dbReference type="ARBA" id="ARBA00004651"/>
    </source>
</evidence>
<dbReference type="EMBL" id="BKAG01000001">
    <property type="protein sequence ID" value="GEP41005.1"/>
    <property type="molecule type" value="Genomic_DNA"/>
</dbReference>
<dbReference type="InterPro" id="IPR003004">
    <property type="entry name" value="GspF/PilC"/>
</dbReference>
<dbReference type="Proteomes" id="UP000321577">
    <property type="component" value="Unassembled WGS sequence"/>
</dbReference>
<dbReference type="AlphaFoldDB" id="A0A512M2P0"/>
<keyword evidence="4 7" id="KW-0812">Transmembrane</keyword>
<evidence type="ECO:0000256" key="6">
    <source>
        <dbReference type="ARBA" id="ARBA00023136"/>
    </source>
</evidence>
<comment type="similarity">
    <text evidence="2">Belongs to the GSP F family.</text>
</comment>
<keyword evidence="5 7" id="KW-1133">Transmembrane helix</keyword>
<keyword evidence="6 7" id="KW-0472">Membrane</keyword>
<keyword evidence="3" id="KW-1003">Cell membrane</keyword>
<dbReference type="InterPro" id="IPR042094">
    <property type="entry name" value="T2SS_GspF_sf"/>
</dbReference>
<dbReference type="PANTHER" id="PTHR30012">
    <property type="entry name" value="GENERAL SECRETION PATHWAY PROTEIN"/>
    <property type="match status" value="1"/>
</dbReference>
<evidence type="ECO:0000259" key="8">
    <source>
        <dbReference type="Pfam" id="PF00482"/>
    </source>
</evidence>
<dbReference type="OrthoDB" id="181324at2"/>
<evidence type="ECO:0000256" key="4">
    <source>
        <dbReference type="ARBA" id="ARBA00022692"/>
    </source>
</evidence>
<sequence>MKYRDKATLYRELAKLVEGALHLDRSLELLLAQKSHRGRRQYLEGLQRGLSEGMGLADSVRKYNAELATSLEVALIDAGERSGRLGMSFNHLARYFAAMDGAGQKARQAMIYPLILAHLALLLPELPALIVAQEGDHPERRMVIGLIILWGLILGGMWLWRWLSHRASASASIDAWLNRIPFAGAARRHWALARFCQVSHACMLASVNMVEVVKLSGQASQSGVLFQASERAAEKVMEGGPLGESLADSGGFDIDFVNALATAEEVGKIDEEVARWSTNETLAAHESIDRAAQWLPKVGYFIVVLFVLWRIIGMVQGIYGGMLKPYE</sequence>
<dbReference type="Pfam" id="PF00482">
    <property type="entry name" value="T2SSF"/>
    <property type="match status" value="2"/>
</dbReference>